<dbReference type="Gene3D" id="1.20.58.2200">
    <property type="match status" value="1"/>
</dbReference>
<feature type="compositionally biased region" description="Basic and acidic residues" evidence="2">
    <location>
        <begin position="654"/>
        <end position="673"/>
    </location>
</feature>
<reference evidence="5" key="1">
    <citation type="submission" date="2016-04" db="EMBL/GenBank/DDBJ databases">
        <authorList>
            <person name="Tagini F."/>
        </authorList>
    </citation>
    <scope>NUCLEOTIDE SEQUENCE [LARGE SCALE GENOMIC DNA]</scope>
    <source>
        <strain evidence="5">CHUV0807</strain>
    </source>
</reference>
<feature type="compositionally biased region" description="Low complexity" evidence="2">
    <location>
        <begin position="219"/>
        <end position="235"/>
    </location>
</feature>
<feature type="region of interest" description="Disordered" evidence="2">
    <location>
        <begin position="653"/>
        <end position="673"/>
    </location>
</feature>
<feature type="region of interest" description="Disordered" evidence="2">
    <location>
        <begin position="796"/>
        <end position="850"/>
    </location>
</feature>
<name>A0A1C3H3V3_9GAMM</name>
<evidence type="ECO:0000256" key="1">
    <source>
        <dbReference type="SAM" id="Coils"/>
    </source>
</evidence>
<protein>
    <submittedName>
        <fullName evidence="4">Alginate regulatory protein AlgP</fullName>
    </submittedName>
</protein>
<dbReference type="InterPro" id="IPR020012">
    <property type="entry name" value="LysM_FimV"/>
</dbReference>
<dbReference type="Pfam" id="PF25800">
    <property type="entry name" value="FimV_N"/>
    <property type="match status" value="1"/>
</dbReference>
<dbReference type="InterPro" id="IPR020011">
    <property type="entry name" value="FimV_C"/>
</dbReference>
<dbReference type="EMBL" id="FKLO01000040">
    <property type="protein sequence ID" value="SAM62761.1"/>
    <property type="molecule type" value="Genomic_DNA"/>
</dbReference>
<dbReference type="RefSeq" id="WP_079540227.1">
    <property type="nucleotide sequence ID" value="NZ_CP171111.1"/>
</dbReference>
<feature type="coiled-coil region" evidence="1">
    <location>
        <begin position="362"/>
        <end position="405"/>
    </location>
</feature>
<evidence type="ECO:0000313" key="4">
    <source>
        <dbReference type="EMBL" id="SAM62761.1"/>
    </source>
</evidence>
<feature type="compositionally biased region" description="Basic and acidic residues" evidence="2">
    <location>
        <begin position="167"/>
        <end position="218"/>
    </location>
</feature>
<dbReference type="InterPro" id="IPR038440">
    <property type="entry name" value="FimV_C_sf"/>
</dbReference>
<dbReference type="AlphaFoldDB" id="A0A1C3H3V3"/>
<feature type="region of interest" description="Disordered" evidence="2">
    <location>
        <begin position="422"/>
        <end position="445"/>
    </location>
</feature>
<gene>
    <name evidence="4" type="ORF">CHUV0807_1046</name>
</gene>
<accession>A0A1C3H3V3</accession>
<sequence>MNRNQTPARLRHTVALAVGLGCSSAAISIGLGPIHVNSSIGQPMSATIPVEGLTAASAKGATVQLASAAAYRARGIELLPSHQKLRFSLVPSGKGYVIRVTSTASIREPFVNFLITINSNGSTVTREYAAFFNPDPLNPNAAEPMAVVEKPTLADSDSKSKKKGKKDKAEKAERELLPVGEPESRAELAGTRRSEPVLANPKKEKEQKEKTKKDKAKEQQIAARKAQAPLRAASADSEGWGGHDLALQQKQARPAPAARNDNGEDGYSYYSASVKPGSIPVGSKYGPVKSNETLFSIANAARPSDSVSIQQMMRAIYNANRGSFAHNDMGNLMIGSTLVIPDPSAATLPAGKAVPAEVADNSTKAKAEAKKAEKAAKAAAKAAAAAAAAEVAQNAEAKADETAQKEADNKAAAAPVVELAQNDSPAPEAASGGAENAPLDGNALTLDGADSLAANQAKPAATEAPVELAADNAPQIAANDTPAEQPAEVVAVQPEPIPNEQPAEGNAPVAVEVAANDAAPESAAPATVPEMKPAAVVAVAQEKPEDKVSSGLPLPLLAAAGTGVLALGGAAAFMLAKRKRRDDEDNMEEFSQDAIDRLAAEMDADEGQKVGDKVGKVKVRNAAPASADLDGLDRLNAQLSELDDLNNKFSGLPKYRDEYDDGEPHSADELPDDFFKDLEIPDDEPASPVAAVAGVDLHKEEPAAIAVPAADDSADEDYDFFDDLEKFAAEDDAPAKPAAAALANGNASHDAFDDFLSLEKDSAPAEKTEPKLAAVAHADEAEAADEFDDFLSFASEETPAAVAKPEAHSAPEAEADEFDDFLSFASEETPTAKVEAQPAAHADKTAAEPEDEFDFLSFAAETPAAPAEPVKAEPAPAVADEGDDFDFISFAEEAPAKAEPAPAPAPAAEDDGLDFFASDEDEKPAPHHTVVSDAVVIAAEPVDVKAEDEALDFFALEDEPVHAPEAVAPVAAAAADDETLDFFNSDTAQDVVVEAAETVKTAAAPQHIDQLAAAEPAPKATVTISKPVIAPAASDADVDVEAMEINLDMATSFIVMGKAEKARSWLDEVLESGSEAQKIRARSMLEQLEKA</sequence>
<organism evidence="4 5">
    <name type="scientific">Cardiobacterium hominis</name>
    <dbReference type="NCBI Taxonomy" id="2718"/>
    <lineage>
        <taxon>Bacteria</taxon>
        <taxon>Pseudomonadati</taxon>
        <taxon>Pseudomonadota</taxon>
        <taxon>Gammaproteobacteria</taxon>
        <taxon>Cardiobacteriales</taxon>
        <taxon>Cardiobacteriaceae</taxon>
        <taxon>Cardiobacterium</taxon>
    </lineage>
</organism>
<dbReference type="Proteomes" id="UP000190837">
    <property type="component" value="Unassembled WGS sequence"/>
</dbReference>
<feature type="region of interest" description="Disordered" evidence="2">
    <location>
        <begin position="149"/>
        <end position="241"/>
    </location>
</feature>
<dbReference type="InterPro" id="IPR057840">
    <property type="entry name" value="FimV_N"/>
</dbReference>
<keyword evidence="1" id="KW-0175">Coiled coil</keyword>
<dbReference type="PANTHER" id="PTHR48148">
    <property type="entry name" value="KERATINOCYTE PROLINE-RICH PROTEIN"/>
    <property type="match status" value="1"/>
</dbReference>
<dbReference type="NCBIfam" id="TIGR03504">
    <property type="entry name" value="FimV_Cterm"/>
    <property type="match status" value="1"/>
</dbReference>
<dbReference type="PROSITE" id="PS51257">
    <property type="entry name" value="PROKAR_LIPOPROTEIN"/>
    <property type="match status" value="1"/>
</dbReference>
<evidence type="ECO:0000313" key="5">
    <source>
        <dbReference type="Proteomes" id="UP000190837"/>
    </source>
</evidence>
<dbReference type="NCBIfam" id="TIGR03505">
    <property type="entry name" value="FimV_core"/>
    <property type="match status" value="1"/>
</dbReference>
<dbReference type="PANTHER" id="PTHR48148:SF2">
    <property type="entry name" value="PA14 DOMAIN-CONTAINING PROTEIN"/>
    <property type="match status" value="1"/>
</dbReference>
<evidence type="ECO:0000259" key="3">
    <source>
        <dbReference type="Pfam" id="PF25800"/>
    </source>
</evidence>
<feature type="domain" description="FimV N-terminal" evidence="3">
    <location>
        <begin position="30"/>
        <end position="134"/>
    </location>
</feature>
<evidence type="ECO:0000256" key="2">
    <source>
        <dbReference type="SAM" id="MobiDB-lite"/>
    </source>
</evidence>
<proteinExistence type="predicted"/>